<dbReference type="Gene3D" id="3.30.70.270">
    <property type="match status" value="1"/>
</dbReference>
<dbReference type="InterPro" id="IPR000700">
    <property type="entry name" value="PAS-assoc_C"/>
</dbReference>
<dbReference type="InterPro" id="IPR013767">
    <property type="entry name" value="PAS_fold"/>
</dbReference>
<dbReference type="SMART" id="SM00086">
    <property type="entry name" value="PAC"/>
    <property type="match status" value="5"/>
</dbReference>
<dbReference type="Gene3D" id="3.30.450.20">
    <property type="entry name" value="PAS domain"/>
    <property type="match status" value="6"/>
</dbReference>
<dbReference type="NCBIfam" id="TIGR00229">
    <property type="entry name" value="sensory_box"/>
    <property type="match status" value="4"/>
</dbReference>
<evidence type="ECO:0000256" key="4">
    <source>
        <dbReference type="ARBA" id="ARBA00022840"/>
    </source>
</evidence>
<dbReference type="InterPro" id="IPR013655">
    <property type="entry name" value="PAS_fold_3"/>
</dbReference>
<dbReference type="InterPro" id="IPR000160">
    <property type="entry name" value="GGDEF_dom"/>
</dbReference>
<dbReference type="PANTHER" id="PTHR44757">
    <property type="entry name" value="DIGUANYLATE CYCLASE DGCP"/>
    <property type="match status" value="1"/>
</dbReference>
<feature type="domain" description="PAC" evidence="8">
    <location>
        <begin position="198"/>
        <end position="248"/>
    </location>
</feature>
<dbReference type="InterPro" id="IPR001610">
    <property type="entry name" value="PAC"/>
</dbReference>
<evidence type="ECO:0000313" key="11">
    <source>
        <dbReference type="Proteomes" id="UP000294829"/>
    </source>
</evidence>
<dbReference type="SUPFAM" id="SSF55785">
    <property type="entry name" value="PYP-like sensor domain (PAS domain)"/>
    <property type="match status" value="6"/>
</dbReference>
<evidence type="ECO:0000259" key="9">
    <source>
        <dbReference type="PROSITE" id="PS50887"/>
    </source>
</evidence>
<feature type="domain" description="PAC" evidence="8">
    <location>
        <begin position="346"/>
        <end position="397"/>
    </location>
</feature>
<dbReference type="Pfam" id="PF00990">
    <property type="entry name" value="GGDEF"/>
    <property type="match status" value="1"/>
</dbReference>
<dbReference type="PROSITE" id="PS50112">
    <property type="entry name" value="PAS"/>
    <property type="match status" value="3"/>
</dbReference>
<dbReference type="InterPro" id="IPR043128">
    <property type="entry name" value="Rev_trsase/Diguanyl_cyclase"/>
</dbReference>
<evidence type="ECO:0000256" key="5">
    <source>
        <dbReference type="ARBA" id="ARBA00059827"/>
    </source>
</evidence>
<dbReference type="GO" id="GO:0016301">
    <property type="term" value="F:kinase activity"/>
    <property type="evidence" value="ECO:0007669"/>
    <property type="project" value="UniProtKB-KW"/>
</dbReference>
<dbReference type="GO" id="GO:0006355">
    <property type="term" value="P:regulation of DNA-templated transcription"/>
    <property type="evidence" value="ECO:0007669"/>
    <property type="project" value="InterPro"/>
</dbReference>
<dbReference type="RefSeq" id="WP_133326880.1">
    <property type="nucleotide sequence ID" value="NZ_SMYL01000002.1"/>
</dbReference>
<evidence type="ECO:0000256" key="1">
    <source>
        <dbReference type="ARBA" id="ARBA00022679"/>
    </source>
</evidence>
<dbReference type="InterPro" id="IPR052155">
    <property type="entry name" value="Biofilm_reg_signaling"/>
</dbReference>
<protein>
    <recommendedName>
        <fullName evidence="6">Sensor protein FixL</fullName>
    </recommendedName>
</protein>
<reference evidence="10 11" key="1">
    <citation type="submission" date="2019-03" db="EMBL/GenBank/DDBJ databases">
        <title>Sapientia aquatica gen. nov., sp. nov., isolated from a crater lake.</title>
        <authorList>
            <person name="Felfoldi T."/>
            <person name="Szabo A."/>
            <person name="Toth E."/>
            <person name="Schumann P."/>
            <person name="Keki Z."/>
            <person name="Marialigeti K."/>
            <person name="Mathe I."/>
        </authorList>
    </citation>
    <scope>NUCLEOTIDE SEQUENCE [LARGE SCALE GENOMIC DNA]</scope>
    <source>
        <strain evidence="10 11">SA-152</strain>
    </source>
</reference>
<sequence length="949" mass="106624">MFLDQPPESSQQIVNHAGVLTFDEFGVIVACDTGVARLFGYQKHELLKQPLSLLIPPPFSSQGAHLQDGAIFRIIGKRKQGSVLHAKLEINVVKLAGQSLFVASLSERAANIDLNNDLQHSAAIAHAIFETAINPIITIDAKGFIRTFNSAALQLFGYAPSEMSGMNVRELMPQPYRDEHDGYLQRYLQGGTPRIIGTGREVGAQRKDGTVIPIHISVGAMSVPGQSMFVGIIVDLTERRAIEQELLQHRDQLTALVEKATSDLQAIVSRNNNIASRIPGVIYVYQLRPDGSSCFPYTSDAIFDIFGILPESIREDASSAMNLVYADDLELIATSVEISARDLTPWREQFRIYFPDGSLHWVYGDSIPQRGEDGTTTWYGYIADITERKKLEQELKDSEVLNKALFQNSHIPMVVNDPNGAGFVDCNQAAVDIYGYTDRNEVLGKTPLDVSAPFQYDGTPSVDLMAQRDQAAIENQIEIFEWRHRRPNGEIWDAKVHLMHFQHRGKDMLQFTLEDITERKRAETALRASEEKLRGLFELSPLGIALTDMEGHYLEFNQAFVDITGYSESELKDLNSWEMTPAKYAPDHARLFHELKTHGRYSSYEKEYCRKDGTLVPVSINGMLVTGQDGQDYCWSIIEDVTEKKRIAAALQQAMDELNNLIEHIPAGVYKHRVKADGTTQFDFVSPRMCELMEVSMEQAFSDQAMILQRIHPDEISAFLAQLNKRQRPDEPFVWEGRTREGMKVRWVHIEAYRTVLPNGDILSNGIAYDITQTKEHEQQLNILANYDSLTGLPNRKLLIDRLQQAVSQAKRNQTSVAVIFLDLDGFKPVNDTHGHAVGDKLLIEIAQRLSGNLRECDTVARIGGDEFVLLLRGLEQMDQYHIALQRILDSINQPVTIDVITVTVSASIGLSQYPCDATDPDILLRLADQSMYSAKQSGKNKYKFYSGD</sequence>
<evidence type="ECO:0000256" key="2">
    <source>
        <dbReference type="ARBA" id="ARBA00022741"/>
    </source>
</evidence>
<keyword evidence="4" id="KW-0067">ATP-binding</keyword>
<dbReference type="PROSITE" id="PS50887">
    <property type="entry name" value="GGDEF"/>
    <property type="match status" value="1"/>
</dbReference>
<proteinExistence type="predicted"/>
<dbReference type="InterPro" id="IPR000014">
    <property type="entry name" value="PAS"/>
</dbReference>
<dbReference type="NCBIfam" id="TIGR00254">
    <property type="entry name" value="GGDEF"/>
    <property type="match status" value="1"/>
</dbReference>
<accession>A0A4R5W528</accession>
<keyword evidence="11" id="KW-1185">Reference proteome</keyword>
<evidence type="ECO:0000259" key="8">
    <source>
        <dbReference type="PROSITE" id="PS50113"/>
    </source>
</evidence>
<evidence type="ECO:0000259" key="7">
    <source>
        <dbReference type="PROSITE" id="PS50112"/>
    </source>
</evidence>
<dbReference type="FunFam" id="3.30.70.270:FF:000001">
    <property type="entry name" value="Diguanylate cyclase domain protein"/>
    <property type="match status" value="1"/>
</dbReference>
<organism evidence="10 11">
    <name type="scientific">Sapientia aquatica</name>
    <dbReference type="NCBI Taxonomy" id="1549640"/>
    <lineage>
        <taxon>Bacteria</taxon>
        <taxon>Pseudomonadati</taxon>
        <taxon>Pseudomonadota</taxon>
        <taxon>Betaproteobacteria</taxon>
        <taxon>Burkholderiales</taxon>
        <taxon>Oxalobacteraceae</taxon>
        <taxon>Sapientia</taxon>
    </lineage>
</organism>
<dbReference type="AlphaFoldDB" id="A0A4R5W528"/>
<dbReference type="Pfam" id="PF13426">
    <property type="entry name" value="PAS_9"/>
    <property type="match status" value="3"/>
</dbReference>
<keyword evidence="3" id="KW-0418">Kinase</keyword>
<dbReference type="Proteomes" id="UP000294829">
    <property type="component" value="Unassembled WGS sequence"/>
</dbReference>
<feature type="domain" description="GGDEF" evidence="9">
    <location>
        <begin position="815"/>
        <end position="948"/>
    </location>
</feature>
<dbReference type="PANTHER" id="PTHR44757:SF2">
    <property type="entry name" value="BIOFILM ARCHITECTURE MAINTENANCE PROTEIN MBAA"/>
    <property type="match status" value="1"/>
</dbReference>
<dbReference type="InterPro" id="IPR035965">
    <property type="entry name" value="PAS-like_dom_sf"/>
</dbReference>
<dbReference type="Gene3D" id="6.10.250.490">
    <property type="match status" value="1"/>
</dbReference>
<feature type="domain" description="PAS" evidence="7">
    <location>
        <begin position="529"/>
        <end position="571"/>
    </location>
</feature>
<name>A0A4R5W528_9BURK</name>
<dbReference type="CDD" id="cd00130">
    <property type="entry name" value="PAS"/>
    <property type="match status" value="4"/>
</dbReference>
<comment type="function">
    <text evidence="5">Putative oxygen sensor; modulates the activity of FixJ, a transcriptional activator of nitrogen fixation fixK gene. FixL probably acts as a kinase that phosphorylates FixJ.</text>
</comment>
<evidence type="ECO:0000256" key="6">
    <source>
        <dbReference type="ARBA" id="ARBA00070616"/>
    </source>
</evidence>
<comment type="caution">
    <text evidence="10">The sequence shown here is derived from an EMBL/GenBank/DDBJ whole genome shotgun (WGS) entry which is preliminary data.</text>
</comment>
<evidence type="ECO:0000256" key="3">
    <source>
        <dbReference type="ARBA" id="ARBA00022777"/>
    </source>
</evidence>
<dbReference type="SUPFAM" id="SSF55073">
    <property type="entry name" value="Nucleotide cyclase"/>
    <property type="match status" value="1"/>
</dbReference>
<dbReference type="SMART" id="SM00091">
    <property type="entry name" value="PAS"/>
    <property type="match status" value="6"/>
</dbReference>
<dbReference type="EMBL" id="SMYL01000002">
    <property type="protein sequence ID" value="TDK67535.1"/>
    <property type="molecule type" value="Genomic_DNA"/>
</dbReference>
<feature type="domain" description="PAC" evidence="8">
    <location>
        <begin position="602"/>
        <end position="653"/>
    </location>
</feature>
<dbReference type="Pfam" id="PF00989">
    <property type="entry name" value="PAS"/>
    <property type="match status" value="1"/>
</dbReference>
<feature type="domain" description="PAS" evidence="7">
    <location>
        <begin position="19"/>
        <end position="56"/>
    </location>
</feature>
<keyword evidence="1" id="KW-0808">Transferase</keyword>
<keyword evidence="2" id="KW-0547">Nucleotide-binding</keyword>
<feature type="domain" description="PAS" evidence="7">
    <location>
        <begin position="121"/>
        <end position="191"/>
    </location>
</feature>
<dbReference type="PROSITE" id="PS50113">
    <property type="entry name" value="PAC"/>
    <property type="match status" value="3"/>
</dbReference>
<dbReference type="GO" id="GO:0005524">
    <property type="term" value="F:ATP binding"/>
    <property type="evidence" value="ECO:0007669"/>
    <property type="project" value="UniProtKB-KW"/>
</dbReference>
<dbReference type="InterPro" id="IPR029787">
    <property type="entry name" value="Nucleotide_cyclase"/>
</dbReference>
<dbReference type="OrthoDB" id="5571399at2"/>
<gene>
    <name evidence="10" type="ORF">E2I14_07230</name>
</gene>
<evidence type="ECO:0000313" key="10">
    <source>
        <dbReference type="EMBL" id="TDK67535.1"/>
    </source>
</evidence>
<dbReference type="CDD" id="cd01949">
    <property type="entry name" value="GGDEF"/>
    <property type="match status" value="1"/>
</dbReference>
<dbReference type="FunFam" id="3.30.450.20:FF:000060">
    <property type="entry name" value="Sensor protein FixL"/>
    <property type="match status" value="1"/>
</dbReference>
<dbReference type="Pfam" id="PF08447">
    <property type="entry name" value="PAS_3"/>
    <property type="match status" value="1"/>
</dbReference>
<dbReference type="SMART" id="SM00267">
    <property type="entry name" value="GGDEF"/>
    <property type="match status" value="1"/>
</dbReference>